<keyword evidence="1" id="KW-0732">Signal</keyword>
<keyword evidence="3" id="KW-1185">Reference proteome</keyword>
<proteinExistence type="predicted"/>
<organism evidence="2 3">
    <name type="scientific">[Torrubiella] hemipterigena</name>
    <dbReference type="NCBI Taxonomy" id="1531966"/>
    <lineage>
        <taxon>Eukaryota</taxon>
        <taxon>Fungi</taxon>
        <taxon>Dikarya</taxon>
        <taxon>Ascomycota</taxon>
        <taxon>Pezizomycotina</taxon>
        <taxon>Sordariomycetes</taxon>
        <taxon>Hypocreomycetidae</taxon>
        <taxon>Hypocreales</taxon>
        <taxon>Clavicipitaceae</taxon>
        <taxon>Clavicipitaceae incertae sedis</taxon>
        <taxon>'Torrubiella' clade</taxon>
    </lineage>
</organism>
<dbReference type="OrthoDB" id="4221926at2759"/>
<evidence type="ECO:0000313" key="3">
    <source>
        <dbReference type="Proteomes" id="UP000039046"/>
    </source>
</evidence>
<dbReference type="PANTHER" id="PTHR33681:SF4">
    <property type="entry name" value="OS12G0171100 PROTEIN"/>
    <property type="match status" value="1"/>
</dbReference>
<feature type="signal peptide" evidence="1">
    <location>
        <begin position="1"/>
        <end position="19"/>
    </location>
</feature>
<dbReference type="PANTHER" id="PTHR33681">
    <property type="entry name" value="BINDING PROTEIN, PUTATIVE, EXPRESSED-RELATED"/>
    <property type="match status" value="1"/>
</dbReference>
<dbReference type="EMBL" id="CDHN01000001">
    <property type="protein sequence ID" value="CEJ81152.1"/>
    <property type="molecule type" value="Genomic_DNA"/>
</dbReference>
<protein>
    <recommendedName>
        <fullName evidence="4">Alginate lyase 2 domain-containing protein</fullName>
    </recommendedName>
</protein>
<dbReference type="AlphaFoldDB" id="A0A0A1T4F1"/>
<feature type="chain" id="PRO_5001989605" description="Alginate lyase 2 domain-containing protein" evidence="1">
    <location>
        <begin position="20"/>
        <end position="207"/>
    </location>
</feature>
<evidence type="ECO:0000313" key="2">
    <source>
        <dbReference type="EMBL" id="CEJ81152.1"/>
    </source>
</evidence>
<evidence type="ECO:0008006" key="4">
    <source>
        <dbReference type="Google" id="ProtNLM"/>
    </source>
</evidence>
<evidence type="ECO:0000256" key="1">
    <source>
        <dbReference type="SAM" id="SignalP"/>
    </source>
</evidence>
<sequence>MVARSLFLSLATAAVGVLAVDPVGNGPWTSVNPSFNVQRCGGGTATDTEFQLPAAPDGSTDGPGCSNGHLRAERRYKNDYDSGVHQFGGQFVINSFGGNKVALKQTFNGGSGSPYFIMAVKNDGSLYSVEGGKTIASGVAGVGQTVTINTVHDTANNLYQVYVNGQLSYTDNGAPDGNFYDKYGAYTTNSGTGPIDVTWTNVQFWTS</sequence>
<gene>
    <name evidence="2" type="ORF">VHEMI01297</name>
</gene>
<name>A0A0A1T4F1_9HYPO</name>
<accession>A0A0A1T4F1</accession>
<dbReference type="HOGENOM" id="CLU_116394_0_0_1"/>
<reference evidence="2 3" key="1">
    <citation type="journal article" date="2015" name="Genome Announc.">
        <title>Draft Genome Sequence and Gene Annotation of the Entomopathogenic Fungus Verticillium hemipterigenum.</title>
        <authorList>
            <person name="Horn F."/>
            <person name="Habel A."/>
            <person name="Scharf D.H."/>
            <person name="Dworschak J."/>
            <person name="Brakhage A.A."/>
            <person name="Guthke R."/>
            <person name="Hertweck C."/>
            <person name="Linde J."/>
        </authorList>
    </citation>
    <scope>NUCLEOTIDE SEQUENCE [LARGE SCALE GENOMIC DNA]</scope>
</reference>
<dbReference type="Proteomes" id="UP000039046">
    <property type="component" value="Unassembled WGS sequence"/>
</dbReference>